<reference evidence="1" key="1">
    <citation type="submission" date="2020-11" db="EMBL/GenBank/DDBJ databases">
        <authorList>
            <consortium name="DOE Joint Genome Institute"/>
            <person name="Ahrendt S."/>
            <person name="Riley R."/>
            <person name="Andreopoulos W."/>
            <person name="Labutti K."/>
            <person name="Pangilinan J."/>
            <person name="Ruiz-Duenas F.J."/>
            <person name="Barrasa J.M."/>
            <person name="Sanchez-Garcia M."/>
            <person name="Camarero S."/>
            <person name="Miyauchi S."/>
            <person name="Serrano A."/>
            <person name="Linde D."/>
            <person name="Babiker R."/>
            <person name="Drula E."/>
            <person name="Ayuso-Fernandez I."/>
            <person name="Pacheco R."/>
            <person name="Padilla G."/>
            <person name="Ferreira P."/>
            <person name="Barriuso J."/>
            <person name="Kellner H."/>
            <person name="Castanera R."/>
            <person name="Alfaro M."/>
            <person name="Ramirez L."/>
            <person name="Pisabarro A.G."/>
            <person name="Kuo A."/>
            <person name="Tritt A."/>
            <person name="Lipzen A."/>
            <person name="He G."/>
            <person name="Yan M."/>
            <person name="Ng V."/>
            <person name="Cullen D."/>
            <person name="Martin F."/>
            <person name="Rosso M.-N."/>
            <person name="Henrissat B."/>
            <person name="Hibbett D."/>
            <person name="Martinez A.T."/>
            <person name="Grigoriev I.V."/>
        </authorList>
    </citation>
    <scope>NUCLEOTIDE SEQUENCE</scope>
    <source>
        <strain evidence="1">MF-IS2</strain>
    </source>
</reference>
<gene>
    <name evidence="1" type="ORF">P691DRAFT_808175</name>
</gene>
<name>A0A9P5X6U9_9AGAR</name>
<dbReference type="Proteomes" id="UP000807342">
    <property type="component" value="Unassembled WGS sequence"/>
</dbReference>
<comment type="caution">
    <text evidence="1">The sequence shown here is derived from an EMBL/GenBank/DDBJ whole genome shotgun (WGS) entry which is preliminary data.</text>
</comment>
<sequence>MQLDDVPLSGDADSPLITFLFIGSNTTLSKLVALNLEDVPTNFIPAISNSTIGNNTSPALVSALVCDPQLQIQPTTVILSGGSLRTEVTTHPSINNIPLAAANAIFSQSLLEATSARESYTDQSIVNAIARILFLTDPSFSYDDKTAGIKPLSLDQINEKMDTVLLSYFHLSR</sequence>
<evidence type="ECO:0000313" key="1">
    <source>
        <dbReference type="EMBL" id="KAF9443881.1"/>
    </source>
</evidence>
<evidence type="ECO:0000313" key="2">
    <source>
        <dbReference type="Proteomes" id="UP000807342"/>
    </source>
</evidence>
<proteinExistence type="predicted"/>
<dbReference type="EMBL" id="MU151425">
    <property type="protein sequence ID" value="KAF9443881.1"/>
    <property type="molecule type" value="Genomic_DNA"/>
</dbReference>
<keyword evidence="2" id="KW-1185">Reference proteome</keyword>
<accession>A0A9P5X6U9</accession>
<dbReference type="AlphaFoldDB" id="A0A9P5X6U9"/>
<protein>
    <submittedName>
        <fullName evidence="1">Uncharacterized protein</fullName>
    </submittedName>
</protein>
<organism evidence="1 2">
    <name type="scientific">Macrolepiota fuliginosa MF-IS2</name>
    <dbReference type="NCBI Taxonomy" id="1400762"/>
    <lineage>
        <taxon>Eukaryota</taxon>
        <taxon>Fungi</taxon>
        <taxon>Dikarya</taxon>
        <taxon>Basidiomycota</taxon>
        <taxon>Agaricomycotina</taxon>
        <taxon>Agaricomycetes</taxon>
        <taxon>Agaricomycetidae</taxon>
        <taxon>Agaricales</taxon>
        <taxon>Agaricineae</taxon>
        <taxon>Agaricaceae</taxon>
        <taxon>Macrolepiota</taxon>
    </lineage>
</organism>